<protein>
    <submittedName>
        <fullName evidence="7">Putative Cytochrome P450 oxidoreductase</fullName>
    </submittedName>
</protein>
<dbReference type="SUPFAM" id="SSF48264">
    <property type="entry name" value="Cytochrome P450"/>
    <property type="match status" value="1"/>
</dbReference>
<dbReference type="PRINTS" id="PR00463">
    <property type="entry name" value="EP450I"/>
</dbReference>
<keyword evidence="5" id="KW-0408">Iron</keyword>
<dbReference type="InterPro" id="IPR002401">
    <property type="entry name" value="Cyt_P450_E_grp-I"/>
</dbReference>
<dbReference type="VEuPathDB" id="FungiDB:SAPIO_CDS2433"/>
<dbReference type="PANTHER" id="PTHR24305:SF232">
    <property type="entry name" value="P450, PUTATIVE (EUROFUNG)-RELATED"/>
    <property type="match status" value="1"/>
</dbReference>
<keyword evidence="6" id="KW-0472">Membrane</keyword>
<evidence type="ECO:0000256" key="2">
    <source>
        <dbReference type="ARBA" id="ARBA00010617"/>
    </source>
</evidence>
<reference evidence="7 8" key="1">
    <citation type="journal article" date="2014" name="Genome Announc.">
        <title>Draft genome sequence of the pathogenic fungus Scedosporium apiospermum.</title>
        <authorList>
            <person name="Vandeputte P."/>
            <person name="Ghamrawi S."/>
            <person name="Rechenmann M."/>
            <person name="Iltis A."/>
            <person name="Giraud S."/>
            <person name="Fleury M."/>
            <person name="Thornton C."/>
            <person name="Delhaes L."/>
            <person name="Meyer W."/>
            <person name="Papon N."/>
            <person name="Bouchara J.P."/>
        </authorList>
    </citation>
    <scope>NUCLEOTIDE SEQUENCE [LARGE SCALE GENOMIC DNA]</scope>
    <source>
        <strain evidence="7 8">IHEM 14462</strain>
    </source>
</reference>
<dbReference type="CDD" id="cd11060">
    <property type="entry name" value="CYP57A1-like"/>
    <property type="match status" value="1"/>
</dbReference>
<dbReference type="GeneID" id="27721505"/>
<evidence type="ECO:0000256" key="4">
    <source>
        <dbReference type="ARBA" id="ARBA00022723"/>
    </source>
</evidence>
<dbReference type="RefSeq" id="XP_016644831.1">
    <property type="nucleotide sequence ID" value="XM_016785455.1"/>
</dbReference>
<evidence type="ECO:0000313" key="8">
    <source>
        <dbReference type="Proteomes" id="UP000028545"/>
    </source>
</evidence>
<dbReference type="GO" id="GO:0016705">
    <property type="term" value="F:oxidoreductase activity, acting on paired donors, with incorporation or reduction of molecular oxygen"/>
    <property type="evidence" value="ECO:0007669"/>
    <property type="project" value="InterPro"/>
</dbReference>
<dbReference type="InterPro" id="IPR036396">
    <property type="entry name" value="Cyt_P450_sf"/>
</dbReference>
<evidence type="ECO:0000256" key="6">
    <source>
        <dbReference type="SAM" id="Phobius"/>
    </source>
</evidence>
<dbReference type="Gene3D" id="1.10.630.10">
    <property type="entry name" value="Cytochrome P450"/>
    <property type="match status" value="1"/>
</dbReference>
<dbReference type="HOGENOM" id="CLU_001570_14_0_1"/>
<name>A0A084GCH0_PSEDA</name>
<keyword evidence="6" id="KW-1133">Transmembrane helix</keyword>
<dbReference type="OrthoDB" id="3934656at2759"/>
<dbReference type="GO" id="GO:0020037">
    <property type="term" value="F:heme binding"/>
    <property type="evidence" value="ECO:0007669"/>
    <property type="project" value="InterPro"/>
</dbReference>
<dbReference type="AlphaFoldDB" id="A0A084GCH0"/>
<evidence type="ECO:0000256" key="3">
    <source>
        <dbReference type="ARBA" id="ARBA00022617"/>
    </source>
</evidence>
<keyword evidence="8" id="KW-1185">Reference proteome</keyword>
<dbReference type="InterPro" id="IPR001128">
    <property type="entry name" value="Cyt_P450"/>
</dbReference>
<evidence type="ECO:0000256" key="5">
    <source>
        <dbReference type="ARBA" id="ARBA00023004"/>
    </source>
</evidence>
<comment type="caution">
    <text evidence="7">The sequence shown here is derived from an EMBL/GenBank/DDBJ whole genome shotgun (WGS) entry which is preliminary data.</text>
</comment>
<accession>A0A084GCH0</accession>
<dbReference type="Proteomes" id="UP000028545">
    <property type="component" value="Unassembled WGS sequence"/>
</dbReference>
<comment type="cofactor">
    <cofactor evidence="1">
        <name>heme</name>
        <dbReference type="ChEBI" id="CHEBI:30413"/>
    </cofactor>
</comment>
<comment type="similarity">
    <text evidence="2">Belongs to the cytochrome P450 family.</text>
</comment>
<gene>
    <name evidence="7" type="ORF">SAPIO_CDS2433</name>
</gene>
<evidence type="ECO:0000256" key="1">
    <source>
        <dbReference type="ARBA" id="ARBA00001971"/>
    </source>
</evidence>
<keyword evidence="3" id="KW-0349">Heme</keyword>
<dbReference type="GO" id="GO:0004497">
    <property type="term" value="F:monooxygenase activity"/>
    <property type="evidence" value="ECO:0007669"/>
    <property type="project" value="InterPro"/>
</dbReference>
<proteinExistence type="inferred from homology"/>
<dbReference type="OMA" id="MVTWPES"/>
<keyword evidence="6" id="KW-0812">Transmembrane</keyword>
<dbReference type="GO" id="GO:0005506">
    <property type="term" value="F:iron ion binding"/>
    <property type="evidence" value="ECO:0007669"/>
    <property type="project" value="InterPro"/>
</dbReference>
<dbReference type="KEGG" id="sapo:SAPIO_CDS2433"/>
<dbReference type="InterPro" id="IPR050121">
    <property type="entry name" value="Cytochrome_P450_monoxygenase"/>
</dbReference>
<keyword evidence="4" id="KW-0479">Metal-binding</keyword>
<dbReference type="PRINTS" id="PR00385">
    <property type="entry name" value="P450"/>
</dbReference>
<evidence type="ECO:0000313" key="7">
    <source>
        <dbReference type="EMBL" id="KEZ45032.1"/>
    </source>
</evidence>
<organism evidence="7 8">
    <name type="scientific">Pseudallescheria apiosperma</name>
    <name type="common">Scedosporium apiospermum</name>
    <dbReference type="NCBI Taxonomy" id="563466"/>
    <lineage>
        <taxon>Eukaryota</taxon>
        <taxon>Fungi</taxon>
        <taxon>Dikarya</taxon>
        <taxon>Ascomycota</taxon>
        <taxon>Pezizomycotina</taxon>
        <taxon>Sordariomycetes</taxon>
        <taxon>Hypocreomycetidae</taxon>
        <taxon>Microascales</taxon>
        <taxon>Microascaceae</taxon>
        <taxon>Scedosporium</taxon>
    </lineage>
</organism>
<feature type="transmembrane region" description="Helical" evidence="6">
    <location>
        <begin position="12"/>
        <end position="31"/>
    </location>
</feature>
<dbReference type="EMBL" id="JOWA01000086">
    <property type="protein sequence ID" value="KEZ45032.1"/>
    <property type="molecule type" value="Genomic_DNA"/>
</dbReference>
<sequence>MILNACHVSDIPIVGSVTVLLLVYLVGSSFWTRYKPGLRSLPGPFIASFTNLWRLVNVARGHHYDTLLGLHRKYRSNLVRIGPNAVSVADPDAVRIIYGLKSGFQKTHFYEVQQNLNQGKPLQNLFNTLHEGFHAAIRRPVANAYSMTSLLQYEPFVDTTSKVFVRRLNELFAEPRNVCDLGTWLQYYAFDVIGEMTFSKRLGFLETGSDVGGIIEDLEWRLNYFAWCGQIPILDKLLVKSPIARRIMPSNHVVRFTLDLVNERLATPVDRHDFLSAFLKAKEEHPGLVDDRQVTSYSVTNVFAGSDTTAISLRSAFYYLLKNPAMLRKLVAEIDTAVGDRNCVREPITFAESRTLPYLQAVLKEAMRIHPAVGMLLERYVPQGGFTISGAHLPEGTIVGINPWVLHRNKEVYGQDADEFRPERWLEADTETLKAMDRSFLAVGLDNLPPLLSSLSFVSVDSISY</sequence>
<dbReference type="PANTHER" id="PTHR24305">
    <property type="entry name" value="CYTOCHROME P450"/>
    <property type="match status" value="1"/>
</dbReference>
<dbReference type="Pfam" id="PF00067">
    <property type="entry name" value="p450"/>
    <property type="match status" value="1"/>
</dbReference>